<keyword evidence="1" id="KW-0472">Membrane</keyword>
<protein>
    <submittedName>
        <fullName evidence="2">Uncharacterized protein</fullName>
    </submittedName>
</protein>
<gene>
    <name evidence="2" type="ORF">IMZ08_03930</name>
</gene>
<dbReference type="Proteomes" id="UP001516662">
    <property type="component" value="Unassembled WGS sequence"/>
</dbReference>
<dbReference type="RefSeq" id="WP_193534680.1">
    <property type="nucleotide sequence ID" value="NZ_JADCLJ010000007.1"/>
</dbReference>
<evidence type="ECO:0000256" key="1">
    <source>
        <dbReference type="SAM" id="Phobius"/>
    </source>
</evidence>
<organism evidence="2 3">
    <name type="scientific">Litchfieldia luteola</name>
    <dbReference type="NCBI Taxonomy" id="682179"/>
    <lineage>
        <taxon>Bacteria</taxon>
        <taxon>Bacillati</taxon>
        <taxon>Bacillota</taxon>
        <taxon>Bacilli</taxon>
        <taxon>Bacillales</taxon>
        <taxon>Bacillaceae</taxon>
        <taxon>Litchfieldia</taxon>
    </lineage>
</organism>
<keyword evidence="1" id="KW-0812">Transmembrane</keyword>
<feature type="transmembrane region" description="Helical" evidence="1">
    <location>
        <begin position="12"/>
        <end position="30"/>
    </location>
</feature>
<reference evidence="2 3" key="1">
    <citation type="submission" date="2020-10" db="EMBL/GenBank/DDBJ databases">
        <title>Bacillus sp. HD4P25, an endophyte from a halophyte.</title>
        <authorList>
            <person name="Sun J.-Q."/>
        </authorList>
    </citation>
    <scope>NUCLEOTIDE SEQUENCE [LARGE SCALE GENOMIC DNA]</scope>
    <source>
        <strain evidence="2 3">YIM 93174</strain>
    </source>
</reference>
<proteinExistence type="predicted"/>
<evidence type="ECO:0000313" key="3">
    <source>
        <dbReference type="Proteomes" id="UP001516662"/>
    </source>
</evidence>
<sequence>MKGFLVGSSMFIALTILLFNGTFGYFILTSNYGTPIGVYIFITLSIVAIIASFLPLLMKYAAYRFYFRVLLYTNVVVIFYPLFYKIIAEYIISRLL</sequence>
<dbReference type="EMBL" id="JADCLJ010000007">
    <property type="protein sequence ID" value="MBE4907207.1"/>
    <property type="molecule type" value="Genomic_DNA"/>
</dbReference>
<feature type="transmembrane region" description="Helical" evidence="1">
    <location>
        <begin position="69"/>
        <end position="92"/>
    </location>
</feature>
<keyword evidence="3" id="KW-1185">Reference proteome</keyword>
<feature type="transmembrane region" description="Helical" evidence="1">
    <location>
        <begin position="36"/>
        <end position="57"/>
    </location>
</feature>
<comment type="caution">
    <text evidence="2">The sequence shown here is derived from an EMBL/GenBank/DDBJ whole genome shotgun (WGS) entry which is preliminary data.</text>
</comment>
<evidence type="ECO:0000313" key="2">
    <source>
        <dbReference type="EMBL" id="MBE4907207.1"/>
    </source>
</evidence>
<keyword evidence="1" id="KW-1133">Transmembrane helix</keyword>
<name>A0ABR9QFD2_9BACI</name>
<accession>A0ABR9QFD2</accession>